<keyword evidence="3" id="KW-1185">Reference proteome</keyword>
<dbReference type="InterPro" id="IPR011979">
    <property type="entry name" value="Antitox_Xre"/>
</dbReference>
<feature type="domain" description="Antitoxin Xre/MbcA/ParS-like toxin-binding" evidence="1">
    <location>
        <begin position="114"/>
        <end position="161"/>
    </location>
</feature>
<dbReference type="InterPro" id="IPR024467">
    <property type="entry name" value="Xre/MbcA/ParS-like_toxin-bd"/>
</dbReference>
<reference evidence="3" key="1">
    <citation type="journal article" date="2019" name="Int. J. Syst. Evol. Microbiol.">
        <title>The Global Catalogue of Microorganisms (GCM) 10K type strain sequencing project: providing services to taxonomists for standard genome sequencing and annotation.</title>
        <authorList>
            <consortium name="The Broad Institute Genomics Platform"/>
            <consortium name="The Broad Institute Genome Sequencing Center for Infectious Disease"/>
            <person name="Wu L."/>
            <person name="Ma J."/>
        </authorList>
    </citation>
    <scope>NUCLEOTIDE SEQUENCE [LARGE SCALE GENOMIC DNA]</scope>
    <source>
        <strain evidence="3">JCM 31920</strain>
    </source>
</reference>
<dbReference type="RefSeq" id="WP_345026038.1">
    <property type="nucleotide sequence ID" value="NZ_BAABEY010000001.1"/>
</dbReference>
<evidence type="ECO:0000313" key="2">
    <source>
        <dbReference type="EMBL" id="GAA4431049.1"/>
    </source>
</evidence>
<comment type="caution">
    <text evidence="2">The sequence shown here is derived from an EMBL/GenBank/DDBJ whole genome shotgun (WGS) entry which is preliminary data.</text>
</comment>
<dbReference type="Pfam" id="PF09722">
    <property type="entry name" value="Xre_MbcA_ParS_C"/>
    <property type="match status" value="1"/>
</dbReference>
<proteinExistence type="predicted"/>
<dbReference type="NCBIfam" id="TIGR02293">
    <property type="entry name" value="TAS_TIGR02293"/>
    <property type="match status" value="1"/>
</dbReference>
<sequence>MMDVLEKESLLDKEIGKLLRKTGRSGANSGRGYVKFSEVLTDKMSMVFLIRNGIPYHVFELIRESGPLTENEWAAILDVSSKTLTRYKTENRDFKTLLAEKIMEMAEVTQLGLEVFGNLSRFSQWLHTPSFALGNLMPLELLKDSYGKELVTAELSHIHYGIFV</sequence>
<name>A0ABP8LL88_9BACT</name>
<dbReference type="Proteomes" id="UP001501508">
    <property type="component" value="Unassembled WGS sequence"/>
</dbReference>
<evidence type="ECO:0000259" key="1">
    <source>
        <dbReference type="Pfam" id="PF09722"/>
    </source>
</evidence>
<gene>
    <name evidence="2" type="ORF">GCM10023091_01130</name>
</gene>
<accession>A0ABP8LL88</accession>
<protein>
    <recommendedName>
        <fullName evidence="1">Antitoxin Xre/MbcA/ParS-like toxin-binding domain-containing protein</fullName>
    </recommendedName>
</protein>
<dbReference type="EMBL" id="BAABEY010000001">
    <property type="protein sequence ID" value="GAA4431049.1"/>
    <property type="molecule type" value="Genomic_DNA"/>
</dbReference>
<organism evidence="2 3">
    <name type="scientific">Ravibacter arvi</name>
    <dbReference type="NCBI Taxonomy" id="2051041"/>
    <lineage>
        <taxon>Bacteria</taxon>
        <taxon>Pseudomonadati</taxon>
        <taxon>Bacteroidota</taxon>
        <taxon>Cytophagia</taxon>
        <taxon>Cytophagales</taxon>
        <taxon>Spirosomataceae</taxon>
        <taxon>Ravibacter</taxon>
    </lineage>
</organism>
<evidence type="ECO:0000313" key="3">
    <source>
        <dbReference type="Proteomes" id="UP001501508"/>
    </source>
</evidence>